<dbReference type="EMBL" id="LT629804">
    <property type="protein sequence ID" value="SDU81500.1"/>
    <property type="molecule type" value="Genomic_DNA"/>
</dbReference>
<dbReference type="Gene3D" id="1.20.1560.10">
    <property type="entry name" value="ABC transporter type 1, transmembrane domain"/>
    <property type="match status" value="1"/>
</dbReference>
<feature type="transmembrane region" description="Helical" evidence="9">
    <location>
        <begin position="159"/>
        <end position="181"/>
    </location>
</feature>
<dbReference type="InterPro" id="IPR017871">
    <property type="entry name" value="ABC_transporter-like_CS"/>
</dbReference>
<dbReference type="InterPro" id="IPR027417">
    <property type="entry name" value="P-loop_NTPase"/>
</dbReference>
<feature type="transmembrane region" description="Helical" evidence="9">
    <location>
        <begin position="279"/>
        <end position="299"/>
    </location>
</feature>
<dbReference type="SUPFAM" id="SSF52540">
    <property type="entry name" value="P-loop containing nucleoside triphosphate hydrolases"/>
    <property type="match status" value="1"/>
</dbReference>
<dbReference type="AlphaFoldDB" id="A0A1H2LKD1"/>
<dbReference type="Pfam" id="PF00664">
    <property type="entry name" value="ABC_membrane"/>
    <property type="match status" value="1"/>
</dbReference>
<keyword evidence="2" id="KW-0813">Transport</keyword>
<feature type="domain" description="ABC transporter" evidence="10">
    <location>
        <begin position="335"/>
        <end position="582"/>
    </location>
</feature>
<reference evidence="13" key="1">
    <citation type="submission" date="2016-10" db="EMBL/GenBank/DDBJ databases">
        <authorList>
            <person name="Varghese N."/>
            <person name="Submissions S."/>
        </authorList>
    </citation>
    <scope>NUCLEOTIDE SEQUENCE [LARGE SCALE GENOMIC DNA]</scope>
    <source>
        <strain evidence="13">DSM 10002</strain>
    </source>
</reference>
<dbReference type="GO" id="GO:0015421">
    <property type="term" value="F:ABC-type oligopeptide transporter activity"/>
    <property type="evidence" value="ECO:0007669"/>
    <property type="project" value="TreeGrafter"/>
</dbReference>
<evidence type="ECO:0000256" key="7">
    <source>
        <dbReference type="ARBA" id="ARBA00022989"/>
    </source>
</evidence>
<evidence type="ECO:0000256" key="4">
    <source>
        <dbReference type="ARBA" id="ARBA00022692"/>
    </source>
</evidence>
<dbReference type="SUPFAM" id="SSF90123">
    <property type="entry name" value="ABC transporter transmembrane region"/>
    <property type="match status" value="1"/>
</dbReference>
<evidence type="ECO:0000256" key="3">
    <source>
        <dbReference type="ARBA" id="ARBA00022475"/>
    </source>
</evidence>
<evidence type="ECO:0000256" key="5">
    <source>
        <dbReference type="ARBA" id="ARBA00022741"/>
    </source>
</evidence>
<keyword evidence="3" id="KW-1003">Cell membrane</keyword>
<dbReference type="PANTHER" id="PTHR43394:SF1">
    <property type="entry name" value="ATP-BINDING CASSETTE SUB-FAMILY B MEMBER 10, MITOCHONDRIAL"/>
    <property type="match status" value="1"/>
</dbReference>
<evidence type="ECO:0000259" key="10">
    <source>
        <dbReference type="PROSITE" id="PS50893"/>
    </source>
</evidence>
<keyword evidence="6 12" id="KW-0067">ATP-binding</keyword>
<dbReference type="InterPro" id="IPR036640">
    <property type="entry name" value="ABC1_TM_sf"/>
</dbReference>
<evidence type="ECO:0000313" key="12">
    <source>
        <dbReference type="EMBL" id="SDU81500.1"/>
    </source>
</evidence>
<dbReference type="InterPro" id="IPR003439">
    <property type="entry name" value="ABC_transporter-like_ATP-bd"/>
</dbReference>
<dbReference type="Proteomes" id="UP000214355">
    <property type="component" value="Chromosome I"/>
</dbReference>
<dbReference type="FunFam" id="3.40.50.300:FF:000854">
    <property type="entry name" value="Multidrug ABC transporter ATP-binding protein"/>
    <property type="match status" value="1"/>
</dbReference>
<dbReference type="Gene3D" id="3.40.50.300">
    <property type="entry name" value="P-loop containing nucleotide triphosphate hydrolases"/>
    <property type="match status" value="1"/>
</dbReference>
<protein>
    <submittedName>
        <fullName evidence="12">ATP-binding cassette, subfamily B</fullName>
    </submittedName>
</protein>
<dbReference type="GO" id="GO:0016887">
    <property type="term" value="F:ATP hydrolysis activity"/>
    <property type="evidence" value="ECO:0007669"/>
    <property type="project" value="InterPro"/>
</dbReference>
<dbReference type="Pfam" id="PF00005">
    <property type="entry name" value="ABC_tran"/>
    <property type="match status" value="1"/>
</dbReference>
<gene>
    <name evidence="12" type="ORF">SAMN04489737_1535</name>
</gene>
<dbReference type="GO" id="GO:0005524">
    <property type="term" value="F:ATP binding"/>
    <property type="evidence" value="ECO:0007669"/>
    <property type="project" value="UniProtKB-KW"/>
</dbReference>
<evidence type="ECO:0000256" key="6">
    <source>
        <dbReference type="ARBA" id="ARBA00022840"/>
    </source>
</evidence>
<dbReference type="PANTHER" id="PTHR43394">
    <property type="entry name" value="ATP-DEPENDENT PERMEASE MDL1, MITOCHONDRIAL"/>
    <property type="match status" value="1"/>
</dbReference>
<dbReference type="GO" id="GO:0005886">
    <property type="term" value="C:plasma membrane"/>
    <property type="evidence" value="ECO:0007669"/>
    <property type="project" value="UniProtKB-SubCell"/>
</dbReference>
<dbReference type="GeneID" id="65345262"/>
<accession>A0A1H2LKD1</accession>
<comment type="subcellular location">
    <subcellularLocation>
        <location evidence="1">Cell membrane</location>
        <topology evidence="1">Multi-pass membrane protein</topology>
    </subcellularLocation>
</comment>
<dbReference type="PROSITE" id="PS00211">
    <property type="entry name" value="ABC_TRANSPORTER_1"/>
    <property type="match status" value="1"/>
</dbReference>
<feature type="domain" description="ABC transmembrane type-1" evidence="11">
    <location>
        <begin position="19"/>
        <end position="301"/>
    </location>
</feature>
<evidence type="ECO:0000313" key="13">
    <source>
        <dbReference type="Proteomes" id="UP000214355"/>
    </source>
</evidence>
<proteinExistence type="predicted"/>
<feature type="transmembrane region" description="Helical" evidence="9">
    <location>
        <begin position="129"/>
        <end position="153"/>
    </location>
</feature>
<evidence type="ECO:0000259" key="11">
    <source>
        <dbReference type="PROSITE" id="PS50929"/>
    </source>
</evidence>
<dbReference type="InterPro" id="IPR003593">
    <property type="entry name" value="AAA+_ATPase"/>
</dbReference>
<evidence type="ECO:0000256" key="9">
    <source>
        <dbReference type="SAM" id="Phobius"/>
    </source>
</evidence>
<dbReference type="PROSITE" id="PS50929">
    <property type="entry name" value="ABC_TM1F"/>
    <property type="match status" value="1"/>
</dbReference>
<dbReference type="STRING" id="131112.SAMN04489737_1535"/>
<name>A0A1H2LKD1_9ACTO</name>
<evidence type="ECO:0000256" key="8">
    <source>
        <dbReference type="ARBA" id="ARBA00023136"/>
    </source>
</evidence>
<dbReference type="SMART" id="SM00382">
    <property type="entry name" value="AAA"/>
    <property type="match status" value="1"/>
</dbReference>
<keyword evidence="13" id="KW-1185">Reference proteome</keyword>
<dbReference type="CDD" id="cd18548">
    <property type="entry name" value="ABC_6TM_Tm287_like"/>
    <property type="match status" value="1"/>
</dbReference>
<evidence type="ECO:0000256" key="1">
    <source>
        <dbReference type="ARBA" id="ARBA00004651"/>
    </source>
</evidence>
<dbReference type="InterPro" id="IPR011527">
    <property type="entry name" value="ABC1_TM_dom"/>
</dbReference>
<keyword evidence="7 9" id="KW-1133">Transmembrane helix</keyword>
<dbReference type="InterPro" id="IPR039421">
    <property type="entry name" value="Type_1_exporter"/>
</dbReference>
<dbReference type="RefSeq" id="WP_157672968.1">
    <property type="nucleotide sequence ID" value="NZ_JABAPH010000001.1"/>
</dbReference>
<keyword evidence="4 9" id="KW-0812">Transmembrane</keyword>
<evidence type="ECO:0000256" key="2">
    <source>
        <dbReference type="ARBA" id="ARBA00022448"/>
    </source>
</evidence>
<organism evidence="12 13">
    <name type="scientific">Arcanobacterium phocae</name>
    <dbReference type="NCBI Taxonomy" id="131112"/>
    <lineage>
        <taxon>Bacteria</taxon>
        <taxon>Bacillati</taxon>
        <taxon>Actinomycetota</taxon>
        <taxon>Actinomycetes</taxon>
        <taxon>Actinomycetales</taxon>
        <taxon>Actinomycetaceae</taxon>
        <taxon>Arcanobacterium</taxon>
    </lineage>
</organism>
<feature type="transmembrane region" description="Helical" evidence="9">
    <location>
        <begin position="56"/>
        <end position="79"/>
    </location>
</feature>
<sequence>MTLIRLVWKYLRSKKSVLALIVTLQFAQVLLSLWLPNLNAHIIDDGIIAGDTTYIWNTGLLMLGVSLAQILCISAAMYVSARTAIGVGKELRANIFRHVQTFSATEQHRFGASTLITRATNDITQIQSILLNSFAILIMAPLLGIGGVVMAVLEDPPLSLLLLVVVPLLSVLIIGTMRMLVPRSVLQQQRIDKINTLLREQLIGVRVIRAFTQEKTVAHKFEQANLNLRKVWLEIGLLWAFLMPTAQLVVGISSVGVVWFGGHRIATGLMNVGALTAYISYLMMIMGAVMMSGFMVMLFPRGQVSAGRLAEIFSTTSSIANSSQPAVVPNRPRTFQMNDVSLKYPGAERGVLSHITIDLSPGKTVALIGSTGSGKSSILKLIPRLMDPTSGSVTLNGTDIRDIDLAQLRSIIAFVPQKSFLFAGTIASNVAGQARPTEDIDAERVRTALQAAQAWEFVSDLDKTIDAAVESGGVNFSGGQRQRLAIARALYRCLPDQNRQRQADLLVFDDSFSALDNATDSRLRSALRSYVGDIAILIVGQRVSSIRHADVIHVLDEGQIVGSGTHDHLRESNETYQEILASQMSEEEAY</sequence>
<keyword evidence="8 9" id="KW-0472">Membrane</keyword>
<dbReference type="OrthoDB" id="9806127at2"/>
<keyword evidence="5" id="KW-0547">Nucleotide-binding</keyword>
<feature type="transmembrane region" description="Helical" evidence="9">
    <location>
        <begin position="237"/>
        <end position="259"/>
    </location>
</feature>
<dbReference type="PROSITE" id="PS50893">
    <property type="entry name" value="ABC_TRANSPORTER_2"/>
    <property type="match status" value="1"/>
</dbReference>